<keyword evidence="1" id="KW-0805">Transcription regulation</keyword>
<name>A0ABQ1XE33_9PROT</name>
<keyword evidence="6" id="KW-1185">Reference proteome</keyword>
<comment type="caution">
    <text evidence="5">The sequence shown here is derived from an EMBL/GenBank/DDBJ whole genome shotgun (WGS) entry which is preliminary data.</text>
</comment>
<feature type="region of interest" description="Disordered" evidence="4">
    <location>
        <begin position="1"/>
        <end position="28"/>
    </location>
</feature>
<dbReference type="InterPro" id="IPR009057">
    <property type="entry name" value="Homeodomain-like_sf"/>
</dbReference>
<evidence type="ECO:0000256" key="2">
    <source>
        <dbReference type="ARBA" id="ARBA00023125"/>
    </source>
</evidence>
<dbReference type="SUPFAM" id="SSF48498">
    <property type="entry name" value="Tetracyclin repressor-like, C-terminal domain"/>
    <property type="match status" value="1"/>
</dbReference>
<evidence type="ECO:0000313" key="6">
    <source>
        <dbReference type="Proteomes" id="UP000648722"/>
    </source>
</evidence>
<dbReference type="EMBL" id="BMFS01000001">
    <property type="protein sequence ID" value="GGG91904.1"/>
    <property type="molecule type" value="Genomic_DNA"/>
</dbReference>
<sequence>MDELAPERFPAPGNDNQTANTPHALRPETAMTASPVLHSERQRELLDMLSVAAVADRSGPVSLRQFAIRAGVSEPTLRHFFKDRQGVVIAILHHFARQAEAWLARSAEAGGNLEDSVKGYLDLALQGFDNSLFVQAHAFALVESIHDPVVGRAYLDIVVEPSLKAIEARLGPGIDPGGQSPDRVRHSALALYSTMLFAILHQRLLHGEEARPLDMSGFFADLVTLFGTGLAAKA</sequence>
<dbReference type="SUPFAM" id="SSF46689">
    <property type="entry name" value="Homeodomain-like"/>
    <property type="match status" value="1"/>
</dbReference>
<evidence type="ECO:0000256" key="1">
    <source>
        <dbReference type="ARBA" id="ARBA00023015"/>
    </source>
</evidence>
<evidence type="ECO:0000313" key="5">
    <source>
        <dbReference type="EMBL" id="GGG91904.1"/>
    </source>
</evidence>
<dbReference type="Proteomes" id="UP000648722">
    <property type="component" value="Unassembled WGS sequence"/>
</dbReference>
<organism evidence="5 6">
    <name type="scientific">Glycocaulis albus</name>
    <dbReference type="NCBI Taxonomy" id="1382801"/>
    <lineage>
        <taxon>Bacteria</taxon>
        <taxon>Pseudomonadati</taxon>
        <taxon>Pseudomonadota</taxon>
        <taxon>Alphaproteobacteria</taxon>
        <taxon>Maricaulales</taxon>
        <taxon>Maricaulaceae</taxon>
        <taxon>Glycocaulis</taxon>
    </lineage>
</organism>
<reference evidence="6" key="1">
    <citation type="journal article" date="2019" name="Int. J. Syst. Evol. Microbiol.">
        <title>The Global Catalogue of Microorganisms (GCM) 10K type strain sequencing project: providing services to taxonomists for standard genome sequencing and annotation.</title>
        <authorList>
            <consortium name="The Broad Institute Genomics Platform"/>
            <consortium name="The Broad Institute Genome Sequencing Center for Infectious Disease"/>
            <person name="Wu L."/>
            <person name="Ma J."/>
        </authorList>
    </citation>
    <scope>NUCLEOTIDE SEQUENCE [LARGE SCALE GENOMIC DNA]</scope>
    <source>
        <strain evidence="6">CGMCC 1.12766</strain>
    </source>
</reference>
<dbReference type="InterPro" id="IPR050109">
    <property type="entry name" value="HTH-type_TetR-like_transc_reg"/>
</dbReference>
<dbReference type="Gene3D" id="1.10.357.10">
    <property type="entry name" value="Tetracycline Repressor, domain 2"/>
    <property type="match status" value="1"/>
</dbReference>
<keyword evidence="3" id="KW-0804">Transcription</keyword>
<protein>
    <submittedName>
        <fullName evidence="5">TetR family transcriptional regulator</fullName>
    </submittedName>
</protein>
<evidence type="ECO:0000256" key="3">
    <source>
        <dbReference type="ARBA" id="ARBA00023163"/>
    </source>
</evidence>
<gene>
    <name evidence="5" type="ORF">GCM10007420_04000</name>
</gene>
<keyword evidence="2" id="KW-0238">DNA-binding</keyword>
<dbReference type="InterPro" id="IPR036271">
    <property type="entry name" value="Tet_transcr_reg_TetR-rel_C_sf"/>
</dbReference>
<accession>A0ABQ1XE33</accession>
<dbReference type="PANTHER" id="PTHR30055">
    <property type="entry name" value="HTH-TYPE TRANSCRIPTIONAL REGULATOR RUTR"/>
    <property type="match status" value="1"/>
</dbReference>
<proteinExistence type="predicted"/>
<dbReference type="PANTHER" id="PTHR30055:SF234">
    <property type="entry name" value="HTH-TYPE TRANSCRIPTIONAL REGULATOR BETI"/>
    <property type="match status" value="1"/>
</dbReference>
<evidence type="ECO:0000256" key="4">
    <source>
        <dbReference type="SAM" id="MobiDB-lite"/>
    </source>
</evidence>